<reference evidence="2 3" key="1">
    <citation type="submission" date="2020-08" db="EMBL/GenBank/DDBJ databases">
        <title>A Genomic Blueprint of the Chicken Gut Microbiome.</title>
        <authorList>
            <person name="Gilroy R."/>
            <person name="Ravi A."/>
            <person name="Getino M."/>
            <person name="Pursley I."/>
            <person name="Horton D.L."/>
            <person name="Alikhan N.-F."/>
            <person name="Baker D."/>
            <person name="Gharbi K."/>
            <person name="Hall N."/>
            <person name="Watson M."/>
            <person name="Adriaenssens E.M."/>
            <person name="Foster-Nyarko E."/>
            <person name="Jarju S."/>
            <person name="Secka A."/>
            <person name="Antonio M."/>
            <person name="Oren A."/>
            <person name="Chaudhuri R."/>
            <person name="La Ragione R.M."/>
            <person name="Hildebrand F."/>
            <person name="Pallen M.J."/>
        </authorList>
    </citation>
    <scope>NUCLEOTIDE SEQUENCE [LARGE SCALE GENOMIC DNA]</scope>
    <source>
        <strain evidence="2 3">Sa2BUA9</strain>
    </source>
</reference>
<dbReference type="InterPro" id="IPR019096">
    <property type="entry name" value="YopX_protein"/>
</dbReference>
<keyword evidence="3" id="KW-1185">Reference proteome</keyword>
<organism evidence="2 3">
    <name type="scientific">Psychrobacillus faecigallinarum</name>
    <dbReference type="NCBI Taxonomy" id="2762235"/>
    <lineage>
        <taxon>Bacteria</taxon>
        <taxon>Bacillati</taxon>
        <taxon>Bacillota</taxon>
        <taxon>Bacilli</taxon>
        <taxon>Bacillales</taxon>
        <taxon>Bacillaceae</taxon>
        <taxon>Psychrobacillus</taxon>
    </lineage>
</organism>
<dbReference type="Gene3D" id="2.30.30.290">
    <property type="entry name" value="YopX-like domains"/>
    <property type="match status" value="1"/>
</dbReference>
<name>A0ABR8RAJ1_9BACI</name>
<accession>A0ABR8RAJ1</accession>
<dbReference type="Proteomes" id="UP000640786">
    <property type="component" value="Unassembled WGS sequence"/>
</dbReference>
<sequence length="141" mass="16923">MNGEIKYKAWDTSNKKMIDWEEMRIEKDEDEREFLIVVFDDGVGEHFEEFPLLQYTGMQDMHGNEICESDVLKIYPRNKEHYGEFSIFHVCKTLSAWGWNFTWLHLSGYECCTHIMERYDERFENVEIVGNAYENPDLFKA</sequence>
<dbReference type="InterPro" id="IPR023385">
    <property type="entry name" value="YopX-like_C"/>
</dbReference>
<dbReference type="EMBL" id="JACSQO010000005">
    <property type="protein sequence ID" value="MBD7944744.1"/>
    <property type="molecule type" value="Genomic_DNA"/>
</dbReference>
<proteinExistence type="predicted"/>
<dbReference type="Pfam" id="PF09643">
    <property type="entry name" value="YopX"/>
    <property type="match status" value="1"/>
</dbReference>
<feature type="domain" description="YopX protein" evidence="1">
    <location>
        <begin position="6"/>
        <end position="139"/>
    </location>
</feature>
<dbReference type="RefSeq" id="WP_191697277.1">
    <property type="nucleotide sequence ID" value="NZ_JACSQO010000005.1"/>
</dbReference>
<protein>
    <recommendedName>
        <fullName evidence="1">YopX protein domain-containing protein</fullName>
    </recommendedName>
</protein>
<evidence type="ECO:0000313" key="3">
    <source>
        <dbReference type="Proteomes" id="UP000640786"/>
    </source>
</evidence>
<gene>
    <name evidence="2" type="ORF">H9650_11515</name>
</gene>
<evidence type="ECO:0000259" key="1">
    <source>
        <dbReference type="Pfam" id="PF09643"/>
    </source>
</evidence>
<dbReference type="SUPFAM" id="SSF159006">
    <property type="entry name" value="YopX-like"/>
    <property type="match status" value="1"/>
</dbReference>
<comment type="caution">
    <text evidence="2">The sequence shown here is derived from an EMBL/GenBank/DDBJ whole genome shotgun (WGS) entry which is preliminary data.</text>
</comment>
<evidence type="ECO:0000313" key="2">
    <source>
        <dbReference type="EMBL" id="MBD7944744.1"/>
    </source>
</evidence>